<comment type="function">
    <text evidence="26">Receptor for glutamate that functions as a ligand-gated ion channel in the central nervous system and plays an important role in excitatory synaptic transmission. L-glutamate acts as an excitatory neurotransmitter at many synapses in the central nervous system.</text>
</comment>
<feature type="compositionally biased region" description="Basic and acidic residues" evidence="27">
    <location>
        <begin position="1523"/>
        <end position="1542"/>
    </location>
</feature>
<dbReference type="InterPro" id="IPR019594">
    <property type="entry name" value="Glu/Gly-bd"/>
</dbReference>
<evidence type="ECO:0000256" key="21">
    <source>
        <dbReference type="ARBA" id="ARBA00036239"/>
    </source>
</evidence>
<dbReference type="SMART" id="SM00079">
    <property type="entry name" value="PBPe"/>
    <property type="match status" value="1"/>
</dbReference>
<evidence type="ECO:0000256" key="10">
    <source>
        <dbReference type="ARBA" id="ARBA00023018"/>
    </source>
</evidence>
<dbReference type="GeneTree" id="ENSGT00940000155964"/>
<evidence type="ECO:0000256" key="14">
    <source>
        <dbReference type="ARBA" id="ARBA00023170"/>
    </source>
</evidence>
<dbReference type="FunFam" id="3.40.50.2300:FF:000020">
    <property type="entry name" value="Glutamate receptor ionotropic, NMDA 2B, putative"/>
    <property type="match status" value="1"/>
</dbReference>
<evidence type="ECO:0000256" key="2">
    <source>
        <dbReference type="ARBA" id="ARBA00022475"/>
    </source>
</evidence>
<dbReference type="SMART" id="SM00918">
    <property type="entry name" value="Lig_chan-Glu_bd"/>
    <property type="match status" value="1"/>
</dbReference>
<dbReference type="SUPFAM" id="SSF53850">
    <property type="entry name" value="Periplasmic binding protein-like II"/>
    <property type="match status" value="1"/>
</dbReference>
<keyword evidence="15" id="KW-0325">Glycoprotein</keyword>
<feature type="binding site" evidence="23">
    <location>
        <position position="571"/>
    </location>
    <ligand>
        <name>L-glutamate</name>
        <dbReference type="ChEBI" id="CHEBI:29985"/>
    </ligand>
</feature>
<accession>A0A3Q2XIP4</accession>
<feature type="domain" description="Ionotropic glutamate receptor L-glutamate and glycine-binding" evidence="29">
    <location>
        <begin position="499"/>
        <end position="560"/>
    </location>
</feature>
<feature type="transmembrane region" description="Helical" evidence="26">
    <location>
        <begin position="878"/>
        <end position="901"/>
    </location>
</feature>
<evidence type="ECO:0000256" key="25">
    <source>
        <dbReference type="PIRSR" id="PIRSR601508-3"/>
    </source>
</evidence>
<feature type="compositionally biased region" description="Gly residues" evidence="27">
    <location>
        <begin position="1510"/>
        <end position="1522"/>
    </location>
</feature>
<evidence type="ECO:0000256" key="4">
    <source>
        <dbReference type="ARBA" id="ARBA00022723"/>
    </source>
</evidence>
<dbReference type="InterPro" id="IPR028082">
    <property type="entry name" value="Peripla_BP_I"/>
</dbReference>
<reference evidence="30" key="2">
    <citation type="submission" date="2025-09" db="UniProtKB">
        <authorList>
            <consortium name="Ensembl"/>
        </authorList>
    </citation>
    <scope>IDENTIFICATION</scope>
</reference>
<comment type="catalytic activity">
    <reaction evidence="22">
        <text>Ca(2+)(in) = Ca(2+)(out)</text>
        <dbReference type="Rhea" id="RHEA:29671"/>
        <dbReference type="ChEBI" id="CHEBI:29108"/>
    </reaction>
</comment>
<dbReference type="CDD" id="cd13718">
    <property type="entry name" value="PBP2_iGluR_NMDA_Nr2"/>
    <property type="match status" value="1"/>
</dbReference>
<dbReference type="GO" id="GO:0004972">
    <property type="term" value="F:NMDA glutamate receptor activity"/>
    <property type="evidence" value="ECO:0007669"/>
    <property type="project" value="UniProtKB-ARBA"/>
</dbReference>
<keyword evidence="11 26" id="KW-0406">Ion transport</keyword>
<evidence type="ECO:0000256" key="12">
    <source>
        <dbReference type="ARBA" id="ARBA00023136"/>
    </source>
</evidence>
<dbReference type="GO" id="GO:0046872">
    <property type="term" value="F:metal ion binding"/>
    <property type="evidence" value="ECO:0007669"/>
    <property type="project" value="UniProtKB-KW"/>
</dbReference>
<keyword evidence="12 26" id="KW-0472">Membrane</keyword>
<evidence type="ECO:0000256" key="24">
    <source>
        <dbReference type="PIRSR" id="PIRSR601508-2"/>
    </source>
</evidence>
<comment type="catalytic activity">
    <reaction evidence="20">
        <text>K(+)(in) = K(+)(out)</text>
        <dbReference type="Rhea" id="RHEA:29463"/>
        <dbReference type="ChEBI" id="CHEBI:29103"/>
    </reaction>
</comment>
<keyword evidence="17 26" id="KW-1071">Ligand-gated ion channel</keyword>
<proteinExistence type="inferred from homology"/>
<evidence type="ECO:0000256" key="22">
    <source>
        <dbReference type="ARBA" id="ARBA00036634"/>
    </source>
</evidence>
<dbReference type="Pfam" id="PF10565">
    <property type="entry name" value="NMDAR2_C"/>
    <property type="match status" value="1"/>
</dbReference>
<keyword evidence="3 26" id="KW-0812">Transmembrane</keyword>
<dbReference type="STRING" id="109280.ENSHCOP00000004313"/>
<protein>
    <recommendedName>
        <fullName evidence="26">Glutamate receptor</fullName>
    </recommendedName>
</protein>
<keyword evidence="5" id="KW-0732">Signal</keyword>
<feature type="site" description="Crucial to convey clamshell closure to channel opening" evidence="24">
    <location>
        <position position="720"/>
    </location>
</feature>
<keyword evidence="10 26" id="KW-0770">Synapse</keyword>
<evidence type="ECO:0000259" key="29">
    <source>
        <dbReference type="SMART" id="SM00918"/>
    </source>
</evidence>
<dbReference type="InterPro" id="IPR001508">
    <property type="entry name" value="Iono_Glu_rcpt_met"/>
</dbReference>
<dbReference type="InterPro" id="IPR001320">
    <property type="entry name" value="Iontro_rcpt_C"/>
</dbReference>
<dbReference type="Pfam" id="PF10613">
    <property type="entry name" value="Lig_chan-Glu_bd"/>
    <property type="match status" value="1"/>
</dbReference>
<feature type="region of interest" description="Disordered" evidence="27">
    <location>
        <begin position="1171"/>
        <end position="1196"/>
    </location>
</feature>
<comment type="similarity">
    <text evidence="26">Belongs to the glutamate-gated ion channel (TC 1.A.10.1) family.</text>
</comment>
<comment type="subcellular location">
    <subcellularLocation>
        <location evidence="19 26">Postsynaptic cell membrane</location>
        <topology evidence="19 26">Multi-pass membrane protein</topology>
    </subcellularLocation>
</comment>
<dbReference type="FunFam" id="3.40.190.10:FF:000007">
    <property type="entry name" value="Putative glutamate receptor ionotropic NMDA 2B"/>
    <property type="match status" value="1"/>
</dbReference>
<evidence type="ECO:0000313" key="30">
    <source>
        <dbReference type="Ensembl" id="ENSHCOP00000004313.1"/>
    </source>
</evidence>
<evidence type="ECO:0000313" key="31">
    <source>
        <dbReference type="Proteomes" id="UP000264820"/>
    </source>
</evidence>
<evidence type="ECO:0000256" key="1">
    <source>
        <dbReference type="ARBA" id="ARBA00022448"/>
    </source>
</evidence>
<dbReference type="InterPro" id="IPR001828">
    <property type="entry name" value="ANF_lig-bd_rcpt"/>
</dbReference>
<comment type="catalytic activity">
    <reaction evidence="21">
        <text>Na(+)(in) = Na(+)(out)</text>
        <dbReference type="Rhea" id="RHEA:34963"/>
        <dbReference type="ChEBI" id="CHEBI:29101"/>
    </reaction>
</comment>
<feature type="binding site" evidence="23">
    <location>
        <position position="789"/>
    </location>
    <ligand>
        <name>L-glutamate</name>
        <dbReference type="ChEBI" id="CHEBI:29985"/>
    </ligand>
</feature>
<evidence type="ECO:0000256" key="7">
    <source>
        <dbReference type="ARBA" id="ARBA00022837"/>
    </source>
</evidence>
<feature type="binding site" evidence="23">
    <location>
        <position position="576"/>
    </location>
    <ligand>
        <name>L-glutamate</name>
        <dbReference type="ChEBI" id="CHEBI:29985"/>
    </ligand>
</feature>
<evidence type="ECO:0000259" key="28">
    <source>
        <dbReference type="SMART" id="SM00079"/>
    </source>
</evidence>
<dbReference type="CDD" id="cd06378">
    <property type="entry name" value="PBP1_iGluR_NMDA_NR2"/>
    <property type="match status" value="1"/>
</dbReference>
<evidence type="ECO:0000256" key="8">
    <source>
        <dbReference type="ARBA" id="ARBA00022842"/>
    </source>
</evidence>
<dbReference type="Proteomes" id="UP000264820">
    <property type="component" value="Unplaced"/>
</dbReference>
<evidence type="ECO:0000256" key="19">
    <source>
        <dbReference type="ARBA" id="ARBA00034104"/>
    </source>
</evidence>
<evidence type="ECO:0000256" key="9">
    <source>
        <dbReference type="ARBA" id="ARBA00022989"/>
    </source>
</evidence>
<feature type="region of interest" description="Disordered" evidence="27">
    <location>
        <begin position="1492"/>
        <end position="1546"/>
    </location>
</feature>
<feature type="region of interest" description="Disordered" evidence="27">
    <location>
        <begin position="1216"/>
        <end position="1244"/>
    </location>
</feature>
<keyword evidence="2 26" id="KW-1003">Cell membrane</keyword>
<evidence type="ECO:0000256" key="5">
    <source>
        <dbReference type="ARBA" id="ARBA00022729"/>
    </source>
</evidence>
<dbReference type="GO" id="GO:0045211">
    <property type="term" value="C:postsynaptic membrane"/>
    <property type="evidence" value="ECO:0007669"/>
    <property type="project" value="UniProtKB-SubCell"/>
</dbReference>
<feature type="transmembrane region" description="Helical" evidence="26">
    <location>
        <begin position="615"/>
        <end position="637"/>
    </location>
</feature>
<dbReference type="GO" id="GO:0017146">
    <property type="term" value="C:NMDA selective glutamate receptor complex"/>
    <property type="evidence" value="ECO:0007669"/>
    <property type="project" value="UniProtKB-ARBA"/>
</dbReference>
<name>A0A3Q2XIP4_HIPCM</name>
<dbReference type="InterPro" id="IPR015683">
    <property type="entry name" value="Ionotropic_Glu_rcpt"/>
</dbReference>
<evidence type="ECO:0000256" key="11">
    <source>
        <dbReference type="ARBA" id="ARBA00023065"/>
    </source>
</evidence>
<keyword evidence="14 26" id="KW-0675">Receptor</keyword>
<dbReference type="PRINTS" id="PR00177">
    <property type="entry name" value="NMDARECEPTOR"/>
</dbReference>
<dbReference type="InterPro" id="IPR018884">
    <property type="entry name" value="NMDAR2_C"/>
</dbReference>
<keyword evidence="9 26" id="KW-1133">Transmembrane helix</keyword>
<dbReference type="Gene3D" id="3.40.190.10">
    <property type="entry name" value="Periplasmic binding protein-like II"/>
    <property type="match status" value="2"/>
</dbReference>
<evidence type="ECO:0000256" key="27">
    <source>
        <dbReference type="SAM" id="MobiDB-lite"/>
    </source>
</evidence>
<feature type="region of interest" description="Disordered" evidence="27">
    <location>
        <begin position="1397"/>
        <end position="1427"/>
    </location>
</feature>
<reference evidence="30" key="1">
    <citation type="submission" date="2025-08" db="UniProtKB">
        <authorList>
            <consortium name="Ensembl"/>
        </authorList>
    </citation>
    <scope>IDENTIFICATION</scope>
</reference>
<evidence type="ECO:0000256" key="16">
    <source>
        <dbReference type="ARBA" id="ARBA00023257"/>
    </source>
</evidence>
<evidence type="ECO:0000256" key="26">
    <source>
        <dbReference type="RuleBase" id="RU367118"/>
    </source>
</evidence>
<keyword evidence="6" id="KW-0862">Zinc</keyword>
<feature type="compositionally biased region" description="Basic and acidic residues" evidence="27">
    <location>
        <begin position="1492"/>
        <end position="1506"/>
    </location>
</feature>
<keyword evidence="8" id="KW-0460">Magnesium</keyword>
<dbReference type="PANTHER" id="PTHR18966">
    <property type="entry name" value="IONOTROPIC GLUTAMATE RECEPTOR"/>
    <property type="match status" value="1"/>
</dbReference>
<feature type="site" description="Interaction with the cone snail toxin Con-ikot-ikot" evidence="24">
    <location>
        <position position="753"/>
    </location>
</feature>
<evidence type="ECO:0000256" key="17">
    <source>
        <dbReference type="ARBA" id="ARBA00023286"/>
    </source>
</evidence>
<evidence type="ECO:0000256" key="20">
    <source>
        <dbReference type="ARBA" id="ARBA00034430"/>
    </source>
</evidence>
<feature type="transmembrane region" description="Helical" evidence="26">
    <location>
        <begin position="687"/>
        <end position="709"/>
    </location>
</feature>
<feature type="domain" description="Ionotropic glutamate receptor C-terminal" evidence="28">
    <location>
        <begin position="488"/>
        <end position="856"/>
    </location>
</feature>
<organism evidence="30 31">
    <name type="scientific">Hippocampus comes</name>
    <name type="common">Tiger tail seahorse</name>
    <dbReference type="NCBI Taxonomy" id="109280"/>
    <lineage>
        <taxon>Eukaryota</taxon>
        <taxon>Metazoa</taxon>
        <taxon>Chordata</taxon>
        <taxon>Craniata</taxon>
        <taxon>Vertebrata</taxon>
        <taxon>Euteleostomi</taxon>
        <taxon>Actinopterygii</taxon>
        <taxon>Neopterygii</taxon>
        <taxon>Teleostei</taxon>
        <taxon>Neoteleostei</taxon>
        <taxon>Acanthomorphata</taxon>
        <taxon>Syngnathiaria</taxon>
        <taxon>Syngnathiformes</taxon>
        <taxon>Syngnathoidei</taxon>
        <taxon>Syngnathidae</taxon>
        <taxon>Hippocampus</taxon>
    </lineage>
</organism>
<keyword evidence="4" id="KW-0479">Metal-binding</keyword>
<feature type="region of interest" description="Disordered" evidence="27">
    <location>
        <begin position="1595"/>
        <end position="1633"/>
    </location>
</feature>
<evidence type="ECO:0000256" key="15">
    <source>
        <dbReference type="ARBA" id="ARBA00023180"/>
    </source>
</evidence>
<dbReference type="Pfam" id="PF01094">
    <property type="entry name" value="ANF_receptor"/>
    <property type="match status" value="1"/>
</dbReference>
<keyword evidence="18 26" id="KW-0407">Ion channel</keyword>
<evidence type="ECO:0000256" key="18">
    <source>
        <dbReference type="ARBA" id="ARBA00023303"/>
    </source>
</evidence>
<keyword evidence="16 26" id="KW-0628">Postsynaptic cell membrane</keyword>
<evidence type="ECO:0000256" key="23">
    <source>
        <dbReference type="PIRSR" id="PIRSR601508-1"/>
    </source>
</evidence>
<dbReference type="Gene3D" id="3.40.50.2300">
    <property type="match status" value="2"/>
</dbReference>
<keyword evidence="13 25" id="KW-1015">Disulfide bond</keyword>
<feature type="binding site" evidence="23">
    <location>
        <position position="747"/>
    </location>
    <ligand>
        <name>L-glutamate</name>
        <dbReference type="ChEBI" id="CHEBI:29985"/>
    </ligand>
</feature>
<evidence type="ECO:0000256" key="13">
    <source>
        <dbReference type="ARBA" id="ARBA00023157"/>
    </source>
</evidence>
<dbReference type="FunFam" id="3.40.190.10:FF:000038">
    <property type="entry name" value="Putative glutamate receptor ionotropic NMDA 2B"/>
    <property type="match status" value="1"/>
</dbReference>
<dbReference type="Ensembl" id="ENSHCOT00000007251.1">
    <property type="protein sequence ID" value="ENSHCOP00000004313.1"/>
    <property type="gene ID" value="ENSHCOG00000005770.1"/>
</dbReference>
<keyword evidence="7" id="KW-0106">Calcium</keyword>
<dbReference type="SUPFAM" id="SSF53822">
    <property type="entry name" value="Periplasmic binding protein-like I"/>
    <property type="match status" value="1"/>
</dbReference>
<dbReference type="FunFam" id="3.40.50.2300:FF:000312">
    <property type="entry name" value="Glutamate ionotropic receptor NMDA type subunit 2B"/>
    <property type="match status" value="1"/>
</dbReference>
<feature type="disulfide bond" evidence="25">
    <location>
        <begin position="803"/>
        <end position="858"/>
    </location>
</feature>
<sequence>MQHISKWLRHYCPGSLSPQMRHLHPPLPPSPHCHTVSLGVLLLLLCLLHLPPACQSRREKGGGGGGGHYIPIPPPPPHHMALPNILRGLSIAVVLVGNSSEMALAGAREKEDFLHMAPNVEILTMNETDPKSIIKSICDLMTEHWLQGVVFGDDTDQEAIAQILDFISAQTHIPILGVRGGSSMIMAAKDDDSMFFQFGPSIEQQASVMLNIMEEYDWYIFSIVTTYYPGYQDFVTKIRSTIENSFVGWELEEVLLLDMSVDDGDSKIQNQLKKLQSPVILLYCTKEEANTIFEVAHSVGITGYGYTWIVPSLIAGDTDVVPAEFPTGLLSVSYDEWDYGLEARVRDGVAIITMATSTMMMDRGPHTLLKSECHGAPDKKTPISGNPNEVLRYLMNVTFEGRNLSFSEDGYQMHPKLVIILLNKDRQWDRVGKWENGSLSMKYHVWPRYELYDGIATREDDHLSIVTLEEAPFVIVEDVDPLSGTCMRNTVPCRKQIKTLNQTKESGIYIKRCCKGFCIDILKKIAKSVKFTYDLYLVTNGKHGKKINGTWNGMVGEVVLKKAHMAVGSLTINEERSEVIDFSVPFIETGISVMVSRSNGTVSPSAFLEPFSADVWVMMFVMLLLVSAFAVFIFEYFSPVGYNRCLADGREPHGPSFTIGKAIWLLWGLVFNNSVPVQNPKGTTSKIMVSVWAFFAVIFLASYTANLAAFMIQEEYVDQVTGLSDKKFQSPNDFSPPFRFGTVPNGSTERNIRNNYPEMHSYMTKFHQRNVNEALQSLKAGKLDAFIYDAAVLNYMAGRDEGCKLVTIGSGYIFATTGYGIAIQKESLWKRHVDLAILQLFGDGEMEELESLWLTGICHHEKNEVMSSQLDVDNMAGVFYMLGAAMALSLITFICEHWFYWQLRFCFMGVCSGRPGFVFSISRGIYSCIHGVQIEEKSSSALNSPSATMNNTHSNILRLLRTAKNMASGVNGSPHSALDFIRRESSVYDISEHRRSLAGHSDCKPPYLPEDNMFSDYISEVERTFGNVHMKDSNLYQDHYLHHHGSTLGLSGPAPNRPHSLGSASSLEGGMFDCDSLGGGVPPIFTTQPCSALTHRNMSKFDLLSGQTPPSGPGFKSGPPDVYGKFSFKGGASSSTYIPGPSYCGGRADDDGNIRSDVSDISTHTVTYGNLEGNAKKRKQYRDSLKKRPASAKSRRELDEIELGYRRKPYHISHHHYHNHRSASPPLLPSERKRGGGGNNDSNYLFREKESVRDFYLDQFRPKEGVPQWEHVDLTEGTGNRDGGVPTCTSLVPVEDFLKGKPKKSESKSGGGSGLAGGEWECRNCRSGAGMKPMSMHGGVIGGGYGGGMSCGSSGGGGSSRPSSATCMRCEGCKKTGNLYDISEDNNHLLEQIGGGGGGIGAIPQPQSQVQQRRKGGGFGKPLRRQHSYDAFVDLQKDDSGGMGSMMGGMGGVGGMSGPGMGGMLPPPRSVSLKEKERYMEGTSPFAHIFERHGGSERERERDRDPSFYGGDGRFGGLFRGGEGLHRRSVGERDMRDRDRSLMEGGGGAAFSLSKSLYPDRVNQNPFIPTFDDDQCLMHGAKQYYMKKQQQQQQQHLGGLNHHGSMLGVGPPRPFNGSNGHVYEKLSSIESDV</sequence>
<keyword evidence="1 26" id="KW-0813">Transport</keyword>
<keyword evidence="31" id="KW-1185">Reference proteome</keyword>
<dbReference type="OMA" id="ECYSPKF"/>
<dbReference type="Pfam" id="PF00060">
    <property type="entry name" value="Lig_chan"/>
    <property type="match status" value="1"/>
</dbReference>
<feature type="binding site" evidence="23">
    <location>
        <position position="748"/>
    </location>
    <ligand>
        <name>L-glutamate</name>
        <dbReference type="ChEBI" id="CHEBI:29985"/>
    </ligand>
</feature>
<evidence type="ECO:0000256" key="3">
    <source>
        <dbReference type="ARBA" id="ARBA00022692"/>
    </source>
</evidence>
<feature type="compositionally biased region" description="Basic residues" evidence="27">
    <location>
        <begin position="1412"/>
        <end position="1426"/>
    </location>
</feature>
<evidence type="ECO:0000256" key="6">
    <source>
        <dbReference type="ARBA" id="ARBA00022833"/>
    </source>
</evidence>